<dbReference type="Gene3D" id="2.60.120.560">
    <property type="entry name" value="Exo-inulinase, domain 1"/>
    <property type="match status" value="2"/>
</dbReference>
<feature type="domain" description="3-keto-alpha-glucoside-1,2-lyase/3-keto-2-hydroxy-glucal hydratase" evidence="1">
    <location>
        <begin position="658"/>
        <end position="845"/>
    </location>
</feature>
<name>A0ABW6D8U4_9BACT</name>
<gene>
    <name evidence="2" type="ORF">U0R10_01795</name>
</gene>
<reference evidence="2 3" key="1">
    <citation type="submission" date="2024-03" db="EMBL/GenBank/DDBJ databases">
        <title>Aquirufa genome sequencing.</title>
        <authorList>
            <person name="Pitt A."/>
            <person name="Hahn M.W."/>
        </authorList>
    </citation>
    <scope>NUCLEOTIDE SEQUENCE [LARGE SCALE GENOMIC DNA]</scope>
    <source>
        <strain evidence="2 3">OSTEICH-129V</strain>
    </source>
</reference>
<evidence type="ECO:0000313" key="2">
    <source>
        <dbReference type="EMBL" id="MFD3393344.1"/>
    </source>
</evidence>
<dbReference type="Pfam" id="PF06439">
    <property type="entry name" value="3keto-disac_hyd"/>
    <property type="match status" value="2"/>
</dbReference>
<comment type="caution">
    <text evidence="2">The sequence shown here is derived from an EMBL/GenBank/DDBJ whole genome shotgun (WGS) entry which is preliminary data.</text>
</comment>
<dbReference type="RefSeq" id="WP_377981970.1">
    <property type="nucleotide sequence ID" value="NZ_JBBKXZ010000001.1"/>
</dbReference>
<accession>A0ABW6D8U4</accession>
<feature type="domain" description="3-keto-alpha-glucoside-1,2-lyase/3-keto-2-hydroxy-glucal hydratase" evidence="1">
    <location>
        <begin position="451"/>
        <end position="644"/>
    </location>
</feature>
<protein>
    <submittedName>
        <fullName evidence="2">DUF1080 domain-containing protein</fullName>
    </submittedName>
</protein>
<evidence type="ECO:0000259" key="1">
    <source>
        <dbReference type="Pfam" id="PF06439"/>
    </source>
</evidence>
<sequence length="852" mass="95634">MKYLLLVLVSWQTFAQSSREQQLNFRTQGATPALKAAAYASKGMYEPTQATEAFILANAKNPAELKAFLRDDLPEATQCELIGLIAKQDESILVGKYPTAKPQVTAFILKQLLAKPRTNISIKTWDAAHQRAFVRAVGTYKAAWALPLIQNSNFKTEQIISQLQVQGAKGLPAVWDMLKSNQVDAQKIADLTTTLAANEFLKAKLGAYEQASTAQKTVLLTYGSDRQWPEVKTFVWRAVQSNHPQRAAGFEALTFWVELKDFDLIAEKLSIAQLPNEIKALQNCMTLLIKKDGTRNSKITAFALASPHKNNWVPFVQEVANLDWLYALGKKDEEALKAFVRINGRAFANVDQQVLRYRNALDLTQNLDTREQIYKGLAKCNSLSAIRTLYLGLKEPNVKQIIVDGLAALYVANPAFQGQMTKEWTLENQWQISDAAMRDQVMKSNPGRGFYTMYNSTDLRGWKGLVDNPVKRRKTSADTLAMKQIKADSIMRKGWMAQGEELHFTGHGDNLCSVKDYQDFELTIDWKIEKEGDAGLYLRGSPQVQIWDTALTRVGAQVGSGGLYNNQINPKNPLKVADNPVGEWNTFRVIMRGERVSVFLNGELVVDNVILENYWDRKIPIFIKDAIELQAHGNHIVYRNIYVKELTPQPVYTPEEVGFEPLFDGSSLFNWTGNTTDYYPVNGELVVDPKRGGKGNLYTKKEYGDFHMKFDFQLTPGANNGLGIRTPLEGDAAYVGMELQILDNTSPIYAKLQPYQYHGSVYGIIPSKQGFLKPVGEWNEQEVIAEGNRIKVILNGEVITDGDIVQAIKDGTPDHKEHPGLLNKTGHIGFLGHGSPLKFRNIRIKEIIKKKK</sequence>
<dbReference type="InterPro" id="IPR010496">
    <property type="entry name" value="AL/BT2_dom"/>
</dbReference>
<dbReference type="Proteomes" id="UP001598138">
    <property type="component" value="Unassembled WGS sequence"/>
</dbReference>
<evidence type="ECO:0000313" key="3">
    <source>
        <dbReference type="Proteomes" id="UP001598138"/>
    </source>
</evidence>
<keyword evidence="3" id="KW-1185">Reference proteome</keyword>
<organism evidence="2 3">
    <name type="scientific">Aquirufa avitistagni</name>
    <dbReference type="NCBI Taxonomy" id="3104728"/>
    <lineage>
        <taxon>Bacteria</taxon>
        <taxon>Pseudomonadati</taxon>
        <taxon>Bacteroidota</taxon>
        <taxon>Cytophagia</taxon>
        <taxon>Cytophagales</taxon>
        <taxon>Flectobacillaceae</taxon>
        <taxon>Aquirufa</taxon>
    </lineage>
</organism>
<proteinExistence type="predicted"/>
<dbReference type="EMBL" id="JBBKXZ010000001">
    <property type="protein sequence ID" value="MFD3393344.1"/>
    <property type="molecule type" value="Genomic_DNA"/>
</dbReference>